<proteinExistence type="predicted"/>
<dbReference type="EMBL" id="PJZH01000014">
    <property type="protein sequence ID" value="PLR33424.1"/>
    <property type="molecule type" value="Genomic_DNA"/>
</dbReference>
<dbReference type="Gene3D" id="3.40.30.10">
    <property type="entry name" value="Glutaredoxin"/>
    <property type="match status" value="1"/>
</dbReference>
<sequence length="186" mass="20287">MFKHSLLTIVLLASSFIASAHNFTIMQPVPPVYVSDKGELLLDHGTFRYQRWQSAALAGKVRVIQHIAGRTAAKEMNAPLVEAIKAANLPAKYYQTTTIINSDDAIIGTGAFVRSSIKESKESFPWSQFVVDDQGVVRKAWALKEASSAIVVLDATGKVQFAKEGALTPDEVQQVIALLHRLIPAT</sequence>
<keyword evidence="3" id="KW-1185">Reference proteome</keyword>
<accession>A0A2N5E000</accession>
<protein>
    <submittedName>
        <fullName evidence="2">YtfJ family protein</fullName>
    </submittedName>
</protein>
<dbReference type="AlphaFoldDB" id="A0A2N5E000"/>
<dbReference type="OrthoDB" id="5689995at2"/>
<dbReference type="InterPro" id="IPR006513">
    <property type="entry name" value="YtfJ_HI0045"/>
</dbReference>
<organism evidence="2 3">
    <name type="scientific">Chimaeribacter coloradensis</name>
    <dbReference type="NCBI Taxonomy" id="2060068"/>
    <lineage>
        <taxon>Bacteria</taxon>
        <taxon>Pseudomonadati</taxon>
        <taxon>Pseudomonadota</taxon>
        <taxon>Gammaproteobacteria</taxon>
        <taxon>Enterobacterales</taxon>
        <taxon>Yersiniaceae</taxon>
        <taxon>Chimaeribacter</taxon>
    </lineage>
</organism>
<feature type="signal peptide" evidence="1">
    <location>
        <begin position="1"/>
        <end position="20"/>
    </location>
</feature>
<dbReference type="NCBIfam" id="TIGR01626">
    <property type="entry name" value="ytfJ_HI0045"/>
    <property type="match status" value="1"/>
</dbReference>
<dbReference type="Proteomes" id="UP000234503">
    <property type="component" value="Unassembled WGS sequence"/>
</dbReference>
<feature type="chain" id="PRO_5014924312" evidence="1">
    <location>
        <begin position="21"/>
        <end position="186"/>
    </location>
</feature>
<gene>
    <name evidence="2" type="ORF">CYR32_13945</name>
</gene>
<name>A0A2N5E000_9GAMM</name>
<dbReference type="RefSeq" id="WP_101825429.1">
    <property type="nucleotide sequence ID" value="NZ_PJZH01000014.1"/>
</dbReference>
<reference evidence="2 3" key="1">
    <citation type="submission" date="2017-12" db="EMBL/GenBank/DDBJ databases">
        <title>Characterization of six clinical isolates of Enterochimera gen. nov., a novel genus of the Yersiniaciae family and the three species Enterochimera arupensis sp. nov., Enterochimera coloradensis sp. nov, and Enterochimera californica sp. nov.</title>
        <authorList>
            <person name="Rossi A."/>
            <person name="Fisher M."/>
        </authorList>
    </citation>
    <scope>NUCLEOTIDE SEQUENCE [LARGE SCALE GENOMIC DNA]</scope>
    <source>
        <strain evidence="3">2016-Iso4</strain>
    </source>
</reference>
<evidence type="ECO:0000313" key="3">
    <source>
        <dbReference type="Proteomes" id="UP000234503"/>
    </source>
</evidence>
<comment type="caution">
    <text evidence="2">The sequence shown here is derived from an EMBL/GenBank/DDBJ whole genome shotgun (WGS) entry which is preliminary data.</text>
</comment>
<evidence type="ECO:0000313" key="2">
    <source>
        <dbReference type="EMBL" id="PLR33424.1"/>
    </source>
</evidence>
<keyword evidence="1" id="KW-0732">Signal</keyword>
<dbReference type="Pfam" id="PF09695">
    <property type="entry name" value="YtfJ_HI0045"/>
    <property type="match status" value="1"/>
</dbReference>
<evidence type="ECO:0000256" key="1">
    <source>
        <dbReference type="SAM" id="SignalP"/>
    </source>
</evidence>